<evidence type="ECO:0000256" key="2">
    <source>
        <dbReference type="ARBA" id="ARBA00013194"/>
    </source>
</evidence>
<dbReference type="InterPro" id="IPR029000">
    <property type="entry name" value="Cyclophilin-like_dom_sf"/>
</dbReference>
<dbReference type="GO" id="GO:0016018">
    <property type="term" value="F:cyclosporin A binding"/>
    <property type="evidence" value="ECO:0007669"/>
    <property type="project" value="TreeGrafter"/>
</dbReference>
<dbReference type="PROSITE" id="PS00170">
    <property type="entry name" value="CSA_PPIASE_1"/>
    <property type="match status" value="1"/>
</dbReference>
<dbReference type="InterPro" id="IPR002130">
    <property type="entry name" value="Cyclophilin-type_PPIase_dom"/>
</dbReference>
<dbReference type="AlphaFoldDB" id="A0A0S4J4C0"/>
<dbReference type="EMBL" id="CYKH01001006">
    <property type="protein sequence ID" value="CUG77480.1"/>
    <property type="molecule type" value="Genomic_DNA"/>
</dbReference>
<feature type="domain" description="PPIase cyclophilin-type" evidence="5">
    <location>
        <begin position="14"/>
        <end position="173"/>
    </location>
</feature>
<dbReference type="PANTHER" id="PTHR11071:SF561">
    <property type="entry name" value="PEPTIDYL-PROLYL CIS-TRANS ISOMERASE D-RELATED"/>
    <property type="match status" value="1"/>
</dbReference>
<keyword evidence="3" id="KW-0697">Rotamase</keyword>
<name>A0A0S4J4C0_BODSA</name>
<comment type="catalytic activity">
    <reaction evidence="1">
        <text>[protein]-peptidylproline (omega=180) = [protein]-peptidylproline (omega=0)</text>
        <dbReference type="Rhea" id="RHEA:16237"/>
        <dbReference type="Rhea" id="RHEA-COMP:10747"/>
        <dbReference type="Rhea" id="RHEA-COMP:10748"/>
        <dbReference type="ChEBI" id="CHEBI:83833"/>
        <dbReference type="ChEBI" id="CHEBI:83834"/>
        <dbReference type="EC" id="5.2.1.8"/>
    </reaction>
</comment>
<dbReference type="Gene3D" id="2.40.100.10">
    <property type="entry name" value="Cyclophilin-like"/>
    <property type="match status" value="1"/>
</dbReference>
<dbReference type="Pfam" id="PF00160">
    <property type="entry name" value="Pro_isomerase"/>
    <property type="match status" value="1"/>
</dbReference>
<evidence type="ECO:0000259" key="5">
    <source>
        <dbReference type="PROSITE" id="PS50072"/>
    </source>
</evidence>
<evidence type="ECO:0000313" key="7">
    <source>
        <dbReference type="Proteomes" id="UP000051952"/>
    </source>
</evidence>
<dbReference type="GO" id="GO:0006457">
    <property type="term" value="P:protein folding"/>
    <property type="evidence" value="ECO:0007669"/>
    <property type="project" value="InterPro"/>
</dbReference>
<dbReference type="PANTHER" id="PTHR11071">
    <property type="entry name" value="PEPTIDYL-PROLYL CIS-TRANS ISOMERASE"/>
    <property type="match status" value="1"/>
</dbReference>
<dbReference type="GO" id="GO:0003755">
    <property type="term" value="F:peptidyl-prolyl cis-trans isomerase activity"/>
    <property type="evidence" value="ECO:0007669"/>
    <property type="project" value="UniProtKB-KW"/>
</dbReference>
<evidence type="ECO:0000256" key="3">
    <source>
        <dbReference type="ARBA" id="ARBA00023110"/>
    </source>
</evidence>
<keyword evidence="7" id="KW-1185">Reference proteome</keyword>
<gene>
    <name evidence="6" type="ORF">BSAL_85465</name>
</gene>
<organism evidence="6 7">
    <name type="scientific">Bodo saltans</name>
    <name type="common">Flagellated protozoan</name>
    <dbReference type="NCBI Taxonomy" id="75058"/>
    <lineage>
        <taxon>Eukaryota</taxon>
        <taxon>Discoba</taxon>
        <taxon>Euglenozoa</taxon>
        <taxon>Kinetoplastea</taxon>
        <taxon>Metakinetoplastina</taxon>
        <taxon>Eubodonida</taxon>
        <taxon>Bodonidae</taxon>
        <taxon>Bodo</taxon>
    </lineage>
</organism>
<evidence type="ECO:0000256" key="4">
    <source>
        <dbReference type="ARBA" id="ARBA00023235"/>
    </source>
</evidence>
<proteinExistence type="predicted"/>
<evidence type="ECO:0000256" key="1">
    <source>
        <dbReference type="ARBA" id="ARBA00000971"/>
    </source>
</evidence>
<evidence type="ECO:0000313" key="6">
    <source>
        <dbReference type="EMBL" id="CUG77480.1"/>
    </source>
</evidence>
<dbReference type="Proteomes" id="UP000051952">
    <property type="component" value="Unassembled WGS sequence"/>
</dbReference>
<dbReference type="GO" id="GO:0097014">
    <property type="term" value="C:ciliary plasm"/>
    <property type="evidence" value="ECO:0007669"/>
    <property type="project" value="TreeGrafter"/>
</dbReference>
<keyword evidence="4 6" id="KW-0413">Isomerase</keyword>
<dbReference type="PRINTS" id="PR00153">
    <property type="entry name" value="CSAPPISMRASE"/>
</dbReference>
<dbReference type="GO" id="GO:0005634">
    <property type="term" value="C:nucleus"/>
    <property type="evidence" value="ECO:0007669"/>
    <property type="project" value="TreeGrafter"/>
</dbReference>
<dbReference type="PROSITE" id="PS50072">
    <property type="entry name" value="CSA_PPIASE_2"/>
    <property type="match status" value="1"/>
</dbReference>
<dbReference type="InterPro" id="IPR020892">
    <property type="entry name" value="Cyclophilin-type_PPIase_CS"/>
</dbReference>
<dbReference type="EC" id="5.2.1.8" evidence="2"/>
<sequence length="325" mass="36168">MSRPEENPSNPVVFLEVYINGKDAGRIFIELFSDVVPQTAENFRSLCTGEAGIGRCGRLLHYRGNPVHRIIPSFLMQTGDVTRGNGTGGESIYGGRFKDECFDGKAGRHFGRGTVAMANFGKNSNNSQFYITFNDTRWLDGKFVVVGMVVDVQSSTIPKTVFCVCDSISEVEVVTLCSLVDFAFVVSIERNLKNSANMESQSRKRLRELLEHQPHDVAAAVAVLCRTKRDVLHPDHDVFGGSKRDVTRNIMVAQASSSQANSDKGVPITDPSEVLSEDELKAYYNFVCSSGRCRRDCPELYSHLVKRMSNLREEDELDVLHSDLK</sequence>
<protein>
    <recommendedName>
        <fullName evidence="2">peptidylprolyl isomerase</fullName>
        <ecNumber evidence="2">5.2.1.8</ecNumber>
    </recommendedName>
</protein>
<dbReference type="OrthoDB" id="193499at2759"/>
<reference evidence="7" key="1">
    <citation type="submission" date="2015-09" db="EMBL/GenBank/DDBJ databases">
        <authorList>
            <consortium name="Pathogen Informatics"/>
        </authorList>
    </citation>
    <scope>NUCLEOTIDE SEQUENCE [LARGE SCALE GENOMIC DNA]</scope>
    <source>
        <strain evidence="7">Lake Konstanz</strain>
    </source>
</reference>
<dbReference type="VEuPathDB" id="TriTrypDB:BSAL_85390"/>
<dbReference type="SUPFAM" id="SSF50891">
    <property type="entry name" value="Cyclophilin-like"/>
    <property type="match status" value="1"/>
</dbReference>
<dbReference type="FunFam" id="2.40.100.10:FF:000025">
    <property type="entry name" value="Peptidyl-prolyl cis-trans isomerase CYP19-2"/>
    <property type="match status" value="1"/>
</dbReference>
<accession>A0A0S4J4C0</accession>